<feature type="compositionally biased region" description="Basic and acidic residues" evidence="2">
    <location>
        <begin position="773"/>
        <end position="789"/>
    </location>
</feature>
<feature type="region of interest" description="Disordered" evidence="2">
    <location>
        <begin position="210"/>
        <end position="276"/>
    </location>
</feature>
<feature type="region of interest" description="Disordered" evidence="2">
    <location>
        <begin position="407"/>
        <end position="526"/>
    </location>
</feature>
<feature type="compositionally biased region" description="Polar residues" evidence="2">
    <location>
        <begin position="262"/>
        <end position="276"/>
    </location>
</feature>
<protein>
    <submittedName>
        <fullName evidence="3">Uncharacterized protein</fullName>
    </submittedName>
</protein>
<feature type="coiled-coil region" evidence="1">
    <location>
        <begin position="120"/>
        <end position="147"/>
    </location>
</feature>
<evidence type="ECO:0000313" key="3">
    <source>
        <dbReference type="EMBL" id="CBN79345.2"/>
    </source>
</evidence>
<evidence type="ECO:0000256" key="1">
    <source>
        <dbReference type="SAM" id="Coils"/>
    </source>
</evidence>
<feature type="compositionally biased region" description="Polar residues" evidence="2">
    <location>
        <begin position="808"/>
        <end position="820"/>
    </location>
</feature>
<name>D8LHR3_ECTSI</name>
<feature type="compositionally biased region" description="Acidic residues" evidence="2">
    <location>
        <begin position="322"/>
        <end position="338"/>
    </location>
</feature>
<keyword evidence="4" id="KW-1185">Reference proteome</keyword>
<proteinExistence type="predicted"/>
<feature type="region of interest" description="Disordered" evidence="2">
    <location>
        <begin position="318"/>
        <end position="368"/>
    </location>
</feature>
<feature type="coiled-coil region" evidence="1">
    <location>
        <begin position="183"/>
        <end position="210"/>
    </location>
</feature>
<evidence type="ECO:0000256" key="2">
    <source>
        <dbReference type="SAM" id="MobiDB-lite"/>
    </source>
</evidence>
<feature type="compositionally biased region" description="Low complexity" evidence="2">
    <location>
        <begin position="790"/>
        <end position="799"/>
    </location>
</feature>
<dbReference type="InParanoid" id="D8LHR3"/>
<reference evidence="3 4" key="1">
    <citation type="journal article" date="2010" name="Nature">
        <title>The Ectocarpus genome and the independent evolution of multicellularity in brown algae.</title>
        <authorList>
            <person name="Cock J.M."/>
            <person name="Sterck L."/>
            <person name="Rouze P."/>
            <person name="Scornet D."/>
            <person name="Allen A.E."/>
            <person name="Amoutzias G."/>
            <person name="Anthouard V."/>
            <person name="Artiguenave F."/>
            <person name="Aury J.M."/>
            <person name="Badger J.H."/>
            <person name="Beszteri B."/>
            <person name="Billiau K."/>
            <person name="Bonnet E."/>
            <person name="Bothwell J.H."/>
            <person name="Bowler C."/>
            <person name="Boyen C."/>
            <person name="Brownlee C."/>
            <person name="Carrano C.J."/>
            <person name="Charrier B."/>
            <person name="Cho G.Y."/>
            <person name="Coelho S.M."/>
            <person name="Collen J."/>
            <person name="Corre E."/>
            <person name="Da Silva C."/>
            <person name="Delage L."/>
            <person name="Delaroque N."/>
            <person name="Dittami S.M."/>
            <person name="Doulbeau S."/>
            <person name="Elias M."/>
            <person name="Farnham G."/>
            <person name="Gachon C.M."/>
            <person name="Gschloessl B."/>
            <person name="Heesch S."/>
            <person name="Jabbari K."/>
            <person name="Jubin C."/>
            <person name="Kawai H."/>
            <person name="Kimura K."/>
            <person name="Kloareg B."/>
            <person name="Kupper F.C."/>
            <person name="Lang D."/>
            <person name="Le Bail A."/>
            <person name="Leblanc C."/>
            <person name="Lerouge P."/>
            <person name="Lohr M."/>
            <person name="Lopez P.J."/>
            <person name="Martens C."/>
            <person name="Maumus F."/>
            <person name="Michel G."/>
            <person name="Miranda-Saavedra D."/>
            <person name="Morales J."/>
            <person name="Moreau H."/>
            <person name="Motomura T."/>
            <person name="Nagasato C."/>
            <person name="Napoli C.A."/>
            <person name="Nelson D.R."/>
            <person name="Nyvall-Collen P."/>
            <person name="Peters A.F."/>
            <person name="Pommier C."/>
            <person name="Potin P."/>
            <person name="Poulain J."/>
            <person name="Quesneville H."/>
            <person name="Read B."/>
            <person name="Rensing S.A."/>
            <person name="Ritter A."/>
            <person name="Rousvoal S."/>
            <person name="Samanta M."/>
            <person name="Samson G."/>
            <person name="Schroeder D.C."/>
            <person name="Segurens B."/>
            <person name="Strittmatter M."/>
            <person name="Tonon T."/>
            <person name="Tregear J.W."/>
            <person name="Valentin K."/>
            <person name="von Dassow P."/>
            <person name="Yamagishi T."/>
            <person name="Van de Peer Y."/>
            <person name="Wincker P."/>
        </authorList>
    </citation>
    <scope>NUCLEOTIDE SEQUENCE [LARGE SCALE GENOMIC DNA]</scope>
    <source>
        <strain evidence="4">Ec32 / CCAP1310/4</strain>
    </source>
</reference>
<feature type="region of interest" description="Disordered" evidence="2">
    <location>
        <begin position="539"/>
        <end position="618"/>
    </location>
</feature>
<dbReference type="OrthoDB" id="10459245at2759"/>
<dbReference type="EMBL" id="FN649733">
    <property type="protein sequence ID" value="CBN79345.2"/>
    <property type="molecule type" value="Genomic_DNA"/>
</dbReference>
<keyword evidence="1" id="KW-0175">Coiled coil</keyword>
<dbReference type="AlphaFoldDB" id="D8LHR3"/>
<feature type="non-terminal residue" evidence="3">
    <location>
        <position position="889"/>
    </location>
</feature>
<feature type="compositionally biased region" description="Low complexity" evidence="2">
    <location>
        <begin position="751"/>
        <end position="761"/>
    </location>
</feature>
<evidence type="ECO:0000313" key="4">
    <source>
        <dbReference type="Proteomes" id="UP000002630"/>
    </source>
</evidence>
<feature type="region of interest" description="Disordered" evidence="2">
    <location>
        <begin position="727"/>
        <end position="873"/>
    </location>
</feature>
<dbReference type="Proteomes" id="UP000002630">
    <property type="component" value="Linkage Group LG08"/>
</dbReference>
<accession>D8LHR3</accession>
<sequence length="889" mass="92622">MATSLDDHAAAEDKFAYTASEIFSIVSPYVFHTHAPRVFSEISEALRRAQDASAEVMTRLEASETAQEEQRRMRAAEARGYVSRLRELQALMKARVEREIEGAKARKSLKRKLEEECVRSARLEQGLADAEDKQKRLRRKFASEKKALEQWWRSTLDQAVVSARETERSKASAKVEGAMVRRLRSLSTEVATLKGKLKLLQEENATYAEALHARTPPLSSGPLKDGRDRLPRSGSFGRRAKSEISRLSASAAAAAAMDERSTAGSEENSPRSKVSSTLTEFISGISERGLDLAVRLRKSISEHASGLGFSPRVSRRRRFFSGEDEDEEGEYEEDEEGDINGGGSAGFDVDFSWHPGHFSEPSGTQEQVQQTCAIVVPGEGAAGFAEGTVSPAATPTAVTSATGRYRLDQQATTSPPPPPSPLTGVSPAAADTHAPSVAKEGAHAGGKRRGLGPFRSPFRGAVVTEAPSPITPGSGRTALDPARNNSGGGDLLVNSPAGTTAALSGRRRHQRSLGGGAAGGSNDPSLRALLASGEFFRSTEGRVESAGGTSNDKPSRASDKDLERERAATTRDARQAERTTPPEHIGRGEPRRFERGNDKNPAAVAGPPPVGGGREDHPVCGAPSSIHRGGSSGSGVGRGDLGGGFEVQGVGHGGRGVGNFEVEGGGCGARPSSCADSAAAVVVAGGCVHGGAGEAVTGVVVECDEEAHVSAGLVEEDGLAGARRDEGLRHDRHHPLDTTSIVGGGSGGRTSGSCSSAGACDARGEGGTGGGVVDHRRAGGDRSPRRREALPQQSAAGPASAPPPENSRLLSTTAAVSSNPDMGPHRRKRLDDLFPPNDTSAGDIAAPAAATVVPRTDDGGAGAGAGKGTQRLPLDDLLRDMWAVSSAEG</sequence>
<dbReference type="EMBL" id="FN648373">
    <property type="protein sequence ID" value="CBN79345.2"/>
    <property type="molecule type" value="Genomic_DNA"/>
</dbReference>
<feature type="compositionally biased region" description="Basic and acidic residues" evidence="2">
    <location>
        <begin position="553"/>
        <end position="598"/>
    </location>
</feature>
<gene>
    <name evidence="3" type="ORF">Esi_0198_0045</name>
</gene>
<organism evidence="3 4">
    <name type="scientific">Ectocarpus siliculosus</name>
    <name type="common">Brown alga</name>
    <name type="synonym">Conferva siliculosa</name>
    <dbReference type="NCBI Taxonomy" id="2880"/>
    <lineage>
        <taxon>Eukaryota</taxon>
        <taxon>Sar</taxon>
        <taxon>Stramenopiles</taxon>
        <taxon>Ochrophyta</taxon>
        <taxon>PX clade</taxon>
        <taxon>Phaeophyceae</taxon>
        <taxon>Ectocarpales</taxon>
        <taxon>Ectocarpaceae</taxon>
        <taxon>Ectocarpus</taxon>
    </lineage>
</organism>